<keyword evidence="1" id="KW-1133">Transmembrane helix</keyword>
<feature type="transmembrane region" description="Helical" evidence="1">
    <location>
        <begin position="328"/>
        <end position="353"/>
    </location>
</feature>
<evidence type="ECO:0000256" key="1">
    <source>
        <dbReference type="SAM" id="Phobius"/>
    </source>
</evidence>
<dbReference type="InterPro" id="IPR011642">
    <property type="entry name" value="Gate_dom"/>
</dbReference>
<keyword evidence="4" id="KW-1185">Reference proteome</keyword>
<keyword evidence="1" id="KW-0812">Transmembrane</keyword>
<feature type="transmembrane region" description="Helical" evidence="1">
    <location>
        <begin position="427"/>
        <end position="448"/>
    </location>
</feature>
<proteinExistence type="predicted"/>
<evidence type="ECO:0000313" key="4">
    <source>
        <dbReference type="Proteomes" id="UP000190042"/>
    </source>
</evidence>
<reference evidence="4" key="1">
    <citation type="submission" date="2017-02" db="EMBL/GenBank/DDBJ databases">
        <authorList>
            <person name="Varghese N."/>
            <person name="Submissions S."/>
        </authorList>
    </citation>
    <scope>NUCLEOTIDE SEQUENCE [LARGE SCALE GENOMIC DNA]</scope>
    <source>
        <strain evidence="4">DSM 23966</strain>
    </source>
</reference>
<feature type="transmembrane region" description="Helical" evidence="1">
    <location>
        <begin position="135"/>
        <end position="159"/>
    </location>
</feature>
<dbReference type="Proteomes" id="UP000190042">
    <property type="component" value="Unassembled WGS sequence"/>
</dbReference>
<dbReference type="AlphaFoldDB" id="A0A1T4YBC6"/>
<sequence>MPNLQTTNVEENPKLQEQTMSNVPNILKFVGFSLIGIFIFFAPIKVDGTSSIPLDHIVTWINTTFPSLTPIYALLVILGGVIYPFATKTWNKSTFNLVFTLLKIIGLAVGIIIYSKRGPDWLMNEHVGPFLFDSLVVPVGIMVPLGGVFLALLLGYGLFEFVGVLFQRVMRPIWKTPGRSAVSAMASFVASFAVGLLITNREFKEGKYTIKQAVIIATGFSTVTVAFMIIVAKTLDLMSVWNLYFFVTAFVTFFVTAITVRIWPISKLPDEYYNGMTGEPETLITGNYLQNAWKQAMEASNNATNFGKNLWVNLRDGMVMTMNMLPTILSIGLIGILLAEYTPIFDFLGYIFYPFTALVQLPDAFLVAKAAAIGVTEMFLPALLVVEAAIVSKFVVAVVCVSSIIFFSASIPSILSTEIPISIPKLLVIWVQRTILSILVATPLAYLLL</sequence>
<dbReference type="EMBL" id="FUYJ01000003">
    <property type="protein sequence ID" value="SKA98808.1"/>
    <property type="molecule type" value="Genomic_DNA"/>
</dbReference>
<accession>A0A1T4YBC6</accession>
<dbReference type="RefSeq" id="WP_176132536.1">
    <property type="nucleotide sequence ID" value="NZ_FUYJ01000003.1"/>
</dbReference>
<feature type="transmembrane region" description="Helical" evidence="1">
    <location>
        <begin position="64"/>
        <end position="83"/>
    </location>
</feature>
<feature type="transmembrane region" description="Helical" evidence="1">
    <location>
        <begin position="26"/>
        <end position="44"/>
    </location>
</feature>
<feature type="transmembrane region" description="Helical" evidence="1">
    <location>
        <begin position="243"/>
        <end position="263"/>
    </location>
</feature>
<feature type="transmembrane region" description="Helical" evidence="1">
    <location>
        <begin position="390"/>
        <end position="415"/>
    </location>
</feature>
<protein>
    <submittedName>
        <fullName evidence="3">Nucleoside recognition GATE domain-containing membrane protein YjiH</fullName>
    </submittedName>
</protein>
<feature type="transmembrane region" description="Helical" evidence="1">
    <location>
        <begin position="95"/>
        <end position="115"/>
    </location>
</feature>
<feature type="transmembrane region" description="Helical" evidence="1">
    <location>
        <begin position="365"/>
        <end position="384"/>
    </location>
</feature>
<gene>
    <name evidence="3" type="ORF">SAMN04244570_2183</name>
</gene>
<feature type="domain" description="Nucleoside transporter/FeoB GTPase Gate" evidence="2">
    <location>
        <begin position="138"/>
        <end position="235"/>
    </location>
</feature>
<dbReference type="Pfam" id="PF07670">
    <property type="entry name" value="Gate"/>
    <property type="match status" value="1"/>
</dbReference>
<keyword evidence="1" id="KW-0472">Membrane</keyword>
<feature type="transmembrane region" description="Helical" evidence="1">
    <location>
        <begin position="210"/>
        <end position="231"/>
    </location>
</feature>
<evidence type="ECO:0000313" key="3">
    <source>
        <dbReference type="EMBL" id="SKA98808.1"/>
    </source>
</evidence>
<evidence type="ECO:0000259" key="2">
    <source>
        <dbReference type="Pfam" id="PF07670"/>
    </source>
</evidence>
<organism evidence="3 4">
    <name type="scientific">Sporosarcina newyorkensis</name>
    <dbReference type="NCBI Taxonomy" id="759851"/>
    <lineage>
        <taxon>Bacteria</taxon>
        <taxon>Bacillati</taxon>
        <taxon>Bacillota</taxon>
        <taxon>Bacilli</taxon>
        <taxon>Bacillales</taxon>
        <taxon>Caryophanaceae</taxon>
        <taxon>Sporosarcina</taxon>
    </lineage>
</organism>
<feature type="transmembrane region" description="Helical" evidence="1">
    <location>
        <begin position="180"/>
        <end position="198"/>
    </location>
</feature>
<name>A0A1T4YBC6_9BACL</name>